<comment type="caution">
    <text evidence="6">The sequence shown here is derived from an EMBL/GenBank/DDBJ whole genome shotgun (WGS) entry which is preliminary data.</text>
</comment>
<accession>A0ABD6X3Z2</accession>
<evidence type="ECO:0000256" key="4">
    <source>
        <dbReference type="ARBA" id="ARBA00022842"/>
    </source>
</evidence>
<evidence type="ECO:0000256" key="3">
    <source>
        <dbReference type="ARBA" id="ARBA00022723"/>
    </source>
</evidence>
<dbReference type="GO" id="GO:0003964">
    <property type="term" value="F:RNA-directed DNA polymerase activity"/>
    <property type="evidence" value="ECO:0007669"/>
    <property type="project" value="UniProtKB-KW"/>
</dbReference>
<dbReference type="CDD" id="cd03487">
    <property type="entry name" value="RT_Bac_retron_II"/>
    <property type="match status" value="1"/>
</dbReference>
<dbReference type="GO" id="GO:0046872">
    <property type="term" value="F:metal ion binding"/>
    <property type="evidence" value="ECO:0007669"/>
    <property type="project" value="UniProtKB-KW"/>
</dbReference>
<evidence type="ECO:0000313" key="6">
    <source>
        <dbReference type="EMBL" id="PSU17191.1"/>
    </source>
</evidence>
<dbReference type="SUPFAM" id="SSF56672">
    <property type="entry name" value="DNA/RNA polymerases"/>
    <property type="match status" value="1"/>
</dbReference>
<dbReference type="AlphaFoldDB" id="A0ABD6X3Z2"/>
<reference evidence="6 7" key="1">
    <citation type="submission" date="2018-03" db="EMBL/GenBank/DDBJ databases">
        <title>Whole genome sequencing of Histamine producing bacteria.</title>
        <authorList>
            <person name="Butler K."/>
        </authorList>
    </citation>
    <scope>NUCLEOTIDE SEQUENCE [LARGE SCALE GENOMIC DNA]</scope>
    <source>
        <strain evidence="6 7">BT-6</strain>
    </source>
</reference>
<evidence type="ECO:0000313" key="7">
    <source>
        <dbReference type="Proteomes" id="UP000241404"/>
    </source>
</evidence>
<keyword evidence="4" id="KW-0460">Magnesium</keyword>
<keyword evidence="3" id="KW-0479">Metal-binding</keyword>
<dbReference type="InterPro" id="IPR043502">
    <property type="entry name" value="DNA/RNA_pol_sf"/>
</dbReference>
<organism evidence="6 7">
    <name type="scientific">Photobacterium damselae</name>
    <dbReference type="NCBI Taxonomy" id="38293"/>
    <lineage>
        <taxon>Bacteria</taxon>
        <taxon>Pseudomonadati</taxon>
        <taxon>Pseudomonadota</taxon>
        <taxon>Gammaproteobacteria</taxon>
        <taxon>Vibrionales</taxon>
        <taxon>Vibrionaceae</taxon>
        <taxon>Photobacterium</taxon>
    </lineage>
</organism>
<proteinExistence type="predicted"/>
<dbReference type="EMBL" id="PYMM01000004">
    <property type="protein sequence ID" value="PSU17191.1"/>
    <property type="molecule type" value="Genomic_DNA"/>
</dbReference>
<evidence type="ECO:0000256" key="5">
    <source>
        <dbReference type="ARBA" id="ARBA00022918"/>
    </source>
</evidence>
<dbReference type="RefSeq" id="WP_065170648.1">
    <property type="nucleotide sequence ID" value="NZ_LZFH01000003.1"/>
</dbReference>
<dbReference type="GO" id="GO:0051607">
    <property type="term" value="P:defense response to virus"/>
    <property type="evidence" value="ECO:0007669"/>
    <property type="project" value="UniProtKB-KW"/>
</dbReference>
<evidence type="ECO:0000256" key="2">
    <source>
        <dbReference type="ARBA" id="ARBA00022695"/>
    </source>
</evidence>
<keyword evidence="2" id="KW-0548">Nucleotidyltransferase</keyword>
<dbReference type="PRINTS" id="PR00866">
    <property type="entry name" value="RNADNAPOLMS"/>
</dbReference>
<evidence type="ECO:0000256" key="1">
    <source>
        <dbReference type="ARBA" id="ARBA00022679"/>
    </source>
</evidence>
<protein>
    <submittedName>
        <fullName evidence="6">RNA-directed DNA polymerase</fullName>
    </submittedName>
</protein>
<dbReference type="Proteomes" id="UP000241404">
    <property type="component" value="Unassembled WGS sequence"/>
</dbReference>
<name>A0ABD6X3Z2_PHODM</name>
<keyword evidence="1" id="KW-0808">Transferase</keyword>
<dbReference type="InterPro" id="IPR000123">
    <property type="entry name" value="Reverse_transcriptase_msDNA"/>
</dbReference>
<gene>
    <name evidence="6" type="ORF">CTM90_09795</name>
</gene>
<sequence>MKKNKPYKINQSPLYKLKSHKKLASCLGVENEQTLRRLIKHGDNNYYVSKLPDGRVIEVPKPQLNRVHRRINKLLTRVEVPDYLNSGVKGRSNVKNARDHVGILSVLKLDIKKFYPSVTEQQIARCFVKSFGCTKDVAETLSKLCVVDGHLPTGSSISQSLSFIVNRPVFDHLNIYSKARKIKFTCYVDDLTFSGQFIPKEFCGYVTSYLKKNRGYNCHKIRIHKAMTPKSITGAVVVGNVLKVKNRHRKRIQRLLHLYNFMVKRYQPNDDKLINYFQRLQGHLYSAAQVNPRYRQMGDIIVQRRCNLGVPALNQNTKK</sequence>
<keyword evidence="5 6" id="KW-0695">RNA-directed DNA polymerase</keyword>